<dbReference type="InterPro" id="IPR027841">
    <property type="entry name" value="IL-17_rcpt_C/E_N"/>
</dbReference>
<dbReference type="PANTHER" id="PTHR15583">
    <property type="entry name" value="INTERLEUKIN-17 RECEPTOR"/>
    <property type="match status" value="1"/>
</dbReference>
<name>A0A974DC15_XENLA</name>
<dbReference type="GO" id="GO:0030368">
    <property type="term" value="F:interleukin-17 receptor activity"/>
    <property type="evidence" value="ECO:0007669"/>
    <property type="project" value="InterPro"/>
</dbReference>
<evidence type="ECO:0000256" key="1">
    <source>
        <dbReference type="ARBA" id="ARBA00004251"/>
    </source>
</evidence>
<feature type="transmembrane region" description="Helical" evidence="4">
    <location>
        <begin position="400"/>
        <end position="423"/>
    </location>
</feature>
<dbReference type="GO" id="GO:0005886">
    <property type="term" value="C:plasma membrane"/>
    <property type="evidence" value="ECO:0007669"/>
    <property type="project" value="UniProtKB-SubCell"/>
</dbReference>
<evidence type="ECO:0000256" key="2">
    <source>
        <dbReference type="ARBA" id="ARBA00022475"/>
    </source>
</evidence>
<evidence type="ECO:0000256" key="3">
    <source>
        <dbReference type="ARBA" id="ARBA00022729"/>
    </source>
</evidence>
<proteinExistence type="predicted"/>
<keyword evidence="4" id="KW-1133">Transmembrane helix</keyword>
<dbReference type="PANTHER" id="PTHR15583:SF10">
    <property type="entry name" value="INTERLEUKIN-17 RECEPTOR E-LIKE-RELATED"/>
    <property type="match status" value="1"/>
</dbReference>
<keyword evidence="4" id="KW-0812">Transmembrane</keyword>
<evidence type="ECO:0000259" key="5">
    <source>
        <dbReference type="Pfam" id="PF15037"/>
    </source>
</evidence>
<dbReference type="Pfam" id="PF15037">
    <property type="entry name" value="IL17_R_N"/>
    <property type="match status" value="1"/>
</dbReference>
<comment type="subcellular location">
    <subcellularLocation>
        <location evidence="1">Cell membrane</location>
        <topology evidence="1">Single-pass type I membrane protein</topology>
    </subcellularLocation>
</comment>
<reference evidence="7" key="1">
    <citation type="journal article" date="2016" name="Nature">
        <title>Genome evolution in the allotetraploid frog Xenopus laevis.</title>
        <authorList>
            <person name="Session A.M."/>
            <person name="Uno Y."/>
            <person name="Kwon T."/>
            <person name="Chapman J.A."/>
            <person name="Toyoda A."/>
            <person name="Takahashi S."/>
            <person name="Fukui A."/>
            <person name="Hikosaka A."/>
            <person name="Suzuki A."/>
            <person name="Kondo M."/>
            <person name="van Heeringen S.J."/>
            <person name="Quigley I."/>
            <person name="Heinz S."/>
            <person name="Ogino H."/>
            <person name="Ochi H."/>
            <person name="Hellsten U."/>
            <person name="Lyons J.B."/>
            <person name="Simakov O."/>
            <person name="Putnam N."/>
            <person name="Stites J."/>
            <person name="Kuroki Y."/>
            <person name="Tanaka T."/>
            <person name="Michiue T."/>
            <person name="Watanabe M."/>
            <person name="Bogdanovic O."/>
            <person name="Lister R."/>
            <person name="Georgiou G."/>
            <person name="Paranjpe S.S."/>
            <person name="van Kruijsbergen I."/>
            <person name="Shu S."/>
            <person name="Carlson J."/>
            <person name="Kinoshita T."/>
            <person name="Ohta Y."/>
            <person name="Mawaribuchi S."/>
            <person name="Jenkins J."/>
            <person name="Grimwood J."/>
            <person name="Schmutz J."/>
            <person name="Mitros T."/>
            <person name="Mozaffari S.V."/>
            <person name="Suzuki Y."/>
            <person name="Haramoto Y."/>
            <person name="Yamamoto T.S."/>
            <person name="Takagi C."/>
            <person name="Heald R."/>
            <person name="Miller K."/>
            <person name="Haudenschild C."/>
            <person name="Kitzman J."/>
            <person name="Nakayama T."/>
            <person name="Izutsu Y."/>
            <person name="Robert J."/>
            <person name="Fortriede J."/>
            <person name="Burns K."/>
            <person name="Lotay V."/>
            <person name="Karimi K."/>
            <person name="Yasuoka Y."/>
            <person name="Dichmann D.S."/>
            <person name="Flajnik M.F."/>
            <person name="Houston D.W."/>
            <person name="Shendure J."/>
            <person name="DuPasquier L."/>
            <person name="Vize P.D."/>
            <person name="Zorn A.M."/>
            <person name="Ito M."/>
            <person name="Marcotte E.M."/>
            <person name="Wallingford J.B."/>
            <person name="Ito Y."/>
            <person name="Asashima M."/>
            <person name="Ueno N."/>
            <person name="Matsuda Y."/>
            <person name="Veenstra G.J."/>
            <person name="Fujiyama A."/>
            <person name="Harland R.M."/>
            <person name="Taira M."/>
            <person name="Rokhsar D.S."/>
        </authorList>
    </citation>
    <scope>NUCLEOTIDE SEQUENCE [LARGE SCALE GENOMIC DNA]</scope>
    <source>
        <strain evidence="7">J</strain>
    </source>
</reference>
<protein>
    <recommendedName>
        <fullName evidence="5">Interleukin-17 receptor C/E N-terminal domain-containing protein</fullName>
    </recommendedName>
</protein>
<feature type="domain" description="Interleukin-17 receptor C/E N-terminal" evidence="5">
    <location>
        <begin position="58"/>
        <end position="294"/>
    </location>
</feature>
<keyword evidence="2" id="KW-1003">Cell membrane</keyword>
<dbReference type="EMBL" id="CM004470">
    <property type="protein sequence ID" value="OCT89083.1"/>
    <property type="molecule type" value="Genomic_DNA"/>
</dbReference>
<accession>A0A974DC15</accession>
<keyword evidence="4" id="KW-0472">Membrane</keyword>
<organism evidence="6 7">
    <name type="scientific">Xenopus laevis</name>
    <name type="common">African clawed frog</name>
    <dbReference type="NCBI Taxonomy" id="8355"/>
    <lineage>
        <taxon>Eukaryota</taxon>
        <taxon>Metazoa</taxon>
        <taxon>Chordata</taxon>
        <taxon>Craniata</taxon>
        <taxon>Vertebrata</taxon>
        <taxon>Euteleostomi</taxon>
        <taxon>Amphibia</taxon>
        <taxon>Batrachia</taxon>
        <taxon>Anura</taxon>
        <taxon>Pipoidea</taxon>
        <taxon>Pipidae</taxon>
        <taxon>Xenopodinae</taxon>
        <taxon>Xenopus</taxon>
        <taxon>Xenopus</taxon>
    </lineage>
</organism>
<dbReference type="InterPro" id="IPR039465">
    <property type="entry name" value="IL-17_rcpt-like"/>
</dbReference>
<keyword evidence="3" id="KW-0732">Signal</keyword>
<evidence type="ECO:0000313" key="7">
    <source>
        <dbReference type="Proteomes" id="UP000694892"/>
    </source>
</evidence>
<dbReference type="Proteomes" id="UP000694892">
    <property type="component" value="Chromosome 3L"/>
</dbReference>
<dbReference type="InterPro" id="IPR038683">
    <property type="entry name" value="IL17RA/B_FnIII-like_1_sf"/>
</dbReference>
<evidence type="ECO:0000256" key="4">
    <source>
        <dbReference type="SAM" id="Phobius"/>
    </source>
</evidence>
<evidence type="ECO:0000313" key="6">
    <source>
        <dbReference type="EMBL" id="OCT89083.1"/>
    </source>
</evidence>
<dbReference type="AlphaFoldDB" id="A0A974DC15"/>
<dbReference type="OMA" id="CSQGLQC"/>
<dbReference type="Gene3D" id="2.60.40.2160">
    <property type="entry name" value="Interleukin-17 receptor A/B, fibronectin-III-like domain 1"/>
    <property type="match status" value="1"/>
</dbReference>
<sequence>MKVSTVMKCSGKRWCSLYINVNGTAILNEHVRGVEICVMTISSSQTQCESVRFSHKSKNLDGHKVDIQLNSFEVSIGQQVYVTMKTLPNFCYVELEKYHSVEGCDNKDVENNILSCLAGKLDYTINEEKKSITVQVSDIIEGFDYNVRLCWKRFICKDIGAHALIKADNSVRSVNLNYAEILPCLCIEGWSAIPDSRRVRICPFKHDADSIWNSITYNFVTQTLAWQSLCPLNATVSLCWMTDQNDTCVNFSNSLNTINDKVLYTQVDPHPRLCAKFTTNMDSQVRCPFAHEQFPGWNVNITATDSLSEIRITSKINANFTLHLCNRTELICDSLNIFASIPLEASHYATINVSSDICGPNLCIQASRSDVKYSVPVNICNIPCRSQEQSNGEASFLETFLLPSVLLILVAMFGFVGCILLSVSYKKKLQERGYFKIKVKHISSGGASSMEQRVFIRFAQPEDK</sequence>
<gene>
    <name evidence="6" type="ORF">XELAEV_18017701mg</name>
</gene>